<sequence>MKQTNRNSANSAACDVMALWERAGIPTKLKKDVIKKIENKFNEWQKLKKNKENKFKRSEGLRNKEKEWQNCLEDLFDIAHADALNRITIEEDRLFLIEQRKRGRPVRAGPSTADLEVPPKRKRGRKNIFDERLSASLDYAKLSDRKAAVVLTSMLKSTGTNPSEFNINSSSIRRQRIKQRQRVAESLKKEFNPNTPLAVHWDGKRIEDIIGHKTVDRLPILVSGQGVDQLLAVPKLSHGTGEACASAVYDTILSWNLSDKIKCFCFDTTAVNTDPDALRCVENIVGSTISFAEKQLNDYQPRDDYKKLLTLTIIFLGGVPNKRISFRAPAGLHRARWMAKSIYCLKIFMFRDQFKLTKNELKAITEICVFVVTIYVRCWFQAPVATSAPRNDLWLLKNLKKFENINKAMSKKALTKFLGHLWYLSEELVALAFFDEEVSLEIKQKMVIALNEEGPDYSPKRITLDLSHIEEKNIEDFVTSNTLRFFRILGIPSAFLQKEPRLWEEDEDYKASREIVRSMRVVNDIAERGVALIEEFYKLITTDEEQKQFLLLVLDMNAKEEAKLLKWFEEASDCSGESSSSADPFEDNDGEFDVTDPTFEPPNSSSSSGGSSDENITRK</sequence>
<name>A0A9P0BGC9_BRAAE</name>
<feature type="region of interest" description="Disordered" evidence="1">
    <location>
        <begin position="573"/>
        <end position="619"/>
    </location>
</feature>
<dbReference type="PANTHER" id="PTHR46113">
    <property type="entry name" value="SNAC DOMAIN-CONTAINING PROTEIN"/>
    <property type="match status" value="1"/>
</dbReference>
<dbReference type="EMBL" id="OV121139">
    <property type="protein sequence ID" value="CAH0562819.1"/>
    <property type="molecule type" value="Genomic_DNA"/>
</dbReference>
<dbReference type="AlphaFoldDB" id="A0A9P0BGC9"/>
<dbReference type="OrthoDB" id="6774905at2759"/>
<proteinExistence type="predicted"/>
<accession>A0A9P0BGC9</accession>
<evidence type="ECO:0000313" key="2">
    <source>
        <dbReference type="EMBL" id="CAH0562819.1"/>
    </source>
</evidence>
<evidence type="ECO:0000313" key="3">
    <source>
        <dbReference type="Proteomes" id="UP001154078"/>
    </source>
</evidence>
<reference evidence="2" key="1">
    <citation type="submission" date="2021-12" db="EMBL/GenBank/DDBJ databases">
        <authorList>
            <person name="King R."/>
        </authorList>
    </citation>
    <scope>NUCLEOTIDE SEQUENCE</scope>
</reference>
<organism evidence="2 3">
    <name type="scientific">Brassicogethes aeneus</name>
    <name type="common">Rape pollen beetle</name>
    <name type="synonym">Meligethes aeneus</name>
    <dbReference type="NCBI Taxonomy" id="1431903"/>
    <lineage>
        <taxon>Eukaryota</taxon>
        <taxon>Metazoa</taxon>
        <taxon>Ecdysozoa</taxon>
        <taxon>Arthropoda</taxon>
        <taxon>Hexapoda</taxon>
        <taxon>Insecta</taxon>
        <taxon>Pterygota</taxon>
        <taxon>Neoptera</taxon>
        <taxon>Endopterygota</taxon>
        <taxon>Coleoptera</taxon>
        <taxon>Polyphaga</taxon>
        <taxon>Cucujiformia</taxon>
        <taxon>Nitidulidae</taxon>
        <taxon>Meligethinae</taxon>
        <taxon>Brassicogethes</taxon>
    </lineage>
</organism>
<evidence type="ECO:0000256" key="1">
    <source>
        <dbReference type="SAM" id="MobiDB-lite"/>
    </source>
</evidence>
<dbReference type="PANTHER" id="PTHR46113:SF1">
    <property type="entry name" value="PEPTIDASE M17 LEUCYL AMINOPEPTIDASE N-TERMINAL DOMAIN-CONTAINING PROTEIN"/>
    <property type="match status" value="1"/>
</dbReference>
<protein>
    <submittedName>
        <fullName evidence="2">Uncharacterized protein</fullName>
    </submittedName>
</protein>
<dbReference type="Proteomes" id="UP001154078">
    <property type="component" value="Chromosome 8"/>
</dbReference>
<gene>
    <name evidence="2" type="ORF">MELIAE_LOCUS11839</name>
</gene>
<keyword evidence="3" id="KW-1185">Reference proteome</keyword>
<feature type="compositionally biased region" description="Low complexity" evidence="1">
    <location>
        <begin position="573"/>
        <end position="583"/>
    </location>
</feature>
<feature type="compositionally biased region" description="Acidic residues" evidence="1">
    <location>
        <begin position="584"/>
        <end position="594"/>
    </location>
</feature>